<dbReference type="InterPro" id="IPR035965">
    <property type="entry name" value="PAS-like_dom_sf"/>
</dbReference>
<reference evidence="8" key="1">
    <citation type="journal article" date="2014" name="Int. J. Syst. Evol. Microbiol.">
        <title>Complete genome of a new Firmicutes species belonging to the dominant human colonic microbiota ('Ruminococcus bicirculans') reveals two chromosomes and a selective capacity to utilize plant glucans.</title>
        <authorList>
            <consortium name="NISC Comparative Sequencing Program"/>
            <person name="Wegmann U."/>
            <person name="Louis P."/>
            <person name="Goesmann A."/>
            <person name="Henrissat B."/>
            <person name="Duncan S.H."/>
            <person name="Flint H.J."/>
        </authorList>
    </citation>
    <scope>NUCLEOTIDE SEQUENCE</scope>
    <source>
        <strain evidence="8">NBRC 107169</strain>
    </source>
</reference>
<gene>
    <name evidence="8" type="ORF">GCM10007879_02920</name>
</gene>
<dbReference type="PANTHER" id="PTHR44757:SF2">
    <property type="entry name" value="BIOFILM ARCHITECTURE MAINTENANCE PROTEIN MBAA"/>
    <property type="match status" value="1"/>
</dbReference>
<feature type="domain" description="GGDEF" evidence="7">
    <location>
        <begin position="458"/>
        <end position="591"/>
    </location>
</feature>
<dbReference type="SMART" id="SM00267">
    <property type="entry name" value="GGDEF"/>
    <property type="match status" value="1"/>
</dbReference>
<feature type="transmembrane region" description="Helical" evidence="6">
    <location>
        <begin position="153"/>
        <end position="172"/>
    </location>
</feature>
<sequence length="603" mass="66630">MTVRISNVASIFSLGFVVYFGLAVASVFLARVSHDVAVFWPANAVLVAMALSFGRREFPILLLSAFAANVSTQFVYGDNWQLAVGFPLANSFEILAVYIGFQFAGFQNNGTTTPQRGLLLLAIVALAAIPAAAMGAATVTTVFGAPFTDTFTHWWAGDIVSSMIVYLPVFAYRRSAALQKLSVLLSRPVIIECCLLVASFAFGFLVLLALHLPPAIVLVFPTLWLALKGRVFEVAMASSVLSLGTSAAVVMGFWPSLAAELVLRDAVFQQQTLALFCTFPSFLIALAIANFETSQENLEARKKVLDTTLTNMNQGVSVFDKNHRLVLWNDKYLKCFGMNETDVEKGVSFTSLLELQRNNGDFDGDPVDLQNTILARVSRGEEHFAETELGSGRFIKSVHSPTPEGGWIGTHEDVTEFRMLEKRLAHESLHDVMTGVPNRRYFEREFTDRLIVSQLEKKPIALYTIDLDKFKMINDTYGHDVGDDVLLWAATTIKRIAGEHDFVARMGGDEFIMIGSENTHVSQINRTARRLCDELDRTMQFKGNMCICRASIGVAYSVDGQISRHDLLTQSDIALYAAKQAGRGTYRVYDFATGQHQPMRDAS</sequence>
<dbReference type="NCBIfam" id="TIGR00254">
    <property type="entry name" value="GGDEF"/>
    <property type="match status" value="1"/>
</dbReference>
<dbReference type="Pfam" id="PF05231">
    <property type="entry name" value="MASE1"/>
    <property type="match status" value="1"/>
</dbReference>
<feature type="transmembrane region" description="Helical" evidence="6">
    <location>
        <begin position="7"/>
        <end position="30"/>
    </location>
</feature>
<evidence type="ECO:0000256" key="3">
    <source>
        <dbReference type="ARBA" id="ARBA00022692"/>
    </source>
</evidence>
<dbReference type="InterPro" id="IPR043128">
    <property type="entry name" value="Rev_trsase/Diguanyl_cyclase"/>
</dbReference>
<reference evidence="8" key="2">
    <citation type="submission" date="2023-01" db="EMBL/GenBank/DDBJ databases">
        <title>Draft genome sequence of Maritalea porphyrae strain NBRC 107169.</title>
        <authorList>
            <person name="Sun Q."/>
            <person name="Mori K."/>
        </authorList>
    </citation>
    <scope>NUCLEOTIDE SEQUENCE</scope>
    <source>
        <strain evidence="8">NBRC 107169</strain>
    </source>
</reference>
<comment type="subcellular location">
    <subcellularLocation>
        <location evidence="1">Cell membrane</location>
        <topology evidence="1">Multi-pass membrane protein</topology>
    </subcellularLocation>
</comment>
<dbReference type="InterPro" id="IPR007895">
    <property type="entry name" value="MASE1"/>
</dbReference>
<dbReference type="SUPFAM" id="SSF55073">
    <property type="entry name" value="Nucleotide cyclase"/>
    <property type="match status" value="1"/>
</dbReference>
<keyword evidence="2" id="KW-1003">Cell membrane</keyword>
<evidence type="ECO:0000256" key="2">
    <source>
        <dbReference type="ARBA" id="ARBA00022475"/>
    </source>
</evidence>
<evidence type="ECO:0000256" key="4">
    <source>
        <dbReference type="ARBA" id="ARBA00022989"/>
    </source>
</evidence>
<accession>A0ABQ5UN85</accession>
<dbReference type="InterPro" id="IPR000160">
    <property type="entry name" value="GGDEF_dom"/>
</dbReference>
<evidence type="ECO:0000313" key="8">
    <source>
        <dbReference type="EMBL" id="GLQ16043.1"/>
    </source>
</evidence>
<dbReference type="PANTHER" id="PTHR44757">
    <property type="entry name" value="DIGUANYLATE CYCLASE DGCP"/>
    <property type="match status" value="1"/>
</dbReference>
<organism evidence="8 9">
    <name type="scientific">Maritalea porphyrae</name>
    <dbReference type="NCBI Taxonomy" id="880732"/>
    <lineage>
        <taxon>Bacteria</taxon>
        <taxon>Pseudomonadati</taxon>
        <taxon>Pseudomonadota</taxon>
        <taxon>Alphaproteobacteria</taxon>
        <taxon>Hyphomicrobiales</taxon>
        <taxon>Devosiaceae</taxon>
        <taxon>Maritalea</taxon>
    </lineage>
</organism>
<evidence type="ECO:0000313" key="9">
    <source>
        <dbReference type="Proteomes" id="UP001161405"/>
    </source>
</evidence>
<keyword evidence="4 6" id="KW-1133">Transmembrane helix</keyword>
<evidence type="ECO:0000256" key="6">
    <source>
        <dbReference type="SAM" id="Phobius"/>
    </source>
</evidence>
<dbReference type="InterPro" id="IPR052155">
    <property type="entry name" value="Biofilm_reg_signaling"/>
</dbReference>
<feature type="transmembrane region" description="Helical" evidence="6">
    <location>
        <begin position="208"/>
        <end position="227"/>
    </location>
</feature>
<feature type="transmembrane region" description="Helical" evidence="6">
    <location>
        <begin position="36"/>
        <end position="53"/>
    </location>
</feature>
<feature type="transmembrane region" description="Helical" evidence="6">
    <location>
        <begin position="82"/>
        <end position="106"/>
    </location>
</feature>
<evidence type="ECO:0000256" key="1">
    <source>
        <dbReference type="ARBA" id="ARBA00004651"/>
    </source>
</evidence>
<dbReference type="EMBL" id="BSNI01000001">
    <property type="protein sequence ID" value="GLQ16043.1"/>
    <property type="molecule type" value="Genomic_DNA"/>
</dbReference>
<feature type="transmembrane region" description="Helical" evidence="6">
    <location>
        <begin position="60"/>
        <end position="76"/>
    </location>
</feature>
<dbReference type="Pfam" id="PF12860">
    <property type="entry name" value="PAS_7"/>
    <property type="match status" value="1"/>
</dbReference>
<keyword evidence="5 6" id="KW-0472">Membrane</keyword>
<keyword evidence="3 6" id="KW-0812">Transmembrane</keyword>
<dbReference type="PROSITE" id="PS50887">
    <property type="entry name" value="GGDEF"/>
    <property type="match status" value="1"/>
</dbReference>
<feature type="transmembrane region" description="Helical" evidence="6">
    <location>
        <begin position="118"/>
        <end position="147"/>
    </location>
</feature>
<keyword evidence="9" id="KW-1185">Reference proteome</keyword>
<protein>
    <recommendedName>
        <fullName evidence="7">GGDEF domain-containing protein</fullName>
    </recommendedName>
</protein>
<proteinExistence type="predicted"/>
<comment type="caution">
    <text evidence="8">The sequence shown here is derived from an EMBL/GenBank/DDBJ whole genome shotgun (WGS) entry which is preliminary data.</text>
</comment>
<evidence type="ECO:0000256" key="5">
    <source>
        <dbReference type="ARBA" id="ARBA00023136"/>
    </source>
</evidence>
<dbReference type="Proteomes" id="UP001161405">
    <property type="component" value="Unassembled WGS sequence"/>
</dbReference>
<dbReference type="Pfam" id="PF00990">
    <property type="entry name" value="GGDEF"/>
    <property type="match status" value="1"/>
</dbReference>
<dbReference type="SUPFAM" id="SSF55785">
    <property type="entry name" value="PYP-like sensor domain (PAS domain)"/>
    <property type="match status" value="1"/>
</dbReference>
<feature type="transmembrane region" description="Helical" evidence="6">
    <location>
        <begin position="184"/>
        <end position="202"/>
    </location>
</feature>
<dbReference type="InterPro" id="IPR029787">
    <property type="entry name" value="Nucleotide_cyclase"/>
</dbReference>
<name>A0ABQ5UN85_9HYPH</name>
<dbReference type="CDD" id="cd01949">
    <property type="entry name" value="GGDEF"/>
    <property type="match status" value="1"/>
</dbReference>
<feature type="transmembrane region" description="Helical" evidence="6">
    <location>
        <begin position="273"/>
        <end position="291"/>
    </location>
</feature>
<evidence type="ECO:0000259" key="7">
    <source>
        <dbReference type="PROSITE" id="PS50887"/>
    </source>
</evidence>
<dbReference type="Gene3D" id="3.30.70.270">
    <property type="match status" value="1"/>
</dbReference>
<feature type="transmembrane region" description="Helical" evidence="6">
    <location>
        <begin position="234"/>
        <end position="253"/>
    </location>
</feature>
<dbReference type="Gene3D" id="3.30.450.20">
    <property type="entry name" value="PAS domain"/>
    <property type="match status" value="1"/>
</dbReference>